<evidence type="ECO:0000256" key="1">
    <source>
        <dbReference type="SAM" id="Phobius"/>
    </source>
</evidence>
<sequence>MKDLDKDDREETRRKLVAMTFVIGSVLVLTNISVVYTFHYTHQTSPPMPSKQPALSPSCITQFETDEILKMGSNQPPATVVLQPYVLLGKHINVVDRQIHSRLPRPLSEEIFVQFFDQWWRTCFGWI</sequence>
<evidence type="ECO:0000313" key="3">
    <source>
        <dbReference type="Proteomes" id="UP001157418"/>
    </source>
</evidence>
<keyword evidence="3" id="KW-1185">Reference proteome</keyword>
<dbReference type="Proteomes" id="UP001157418">
    <property type="component" value="Unassembled WGS sequence"/>
</dbReference>
<name>A0AAU9MT12_9ASTR</name>
<dbReference type="EMBL" id="CAKMRJ010002223">
    <property type="protein sequence ID" value="CAH1427758.1"/>
    <property type="molecule type" value="Genomic_DNA"/>
</dbReference>
<keyword evidence="1" id="KW-0472">Membrane</keyword>
<gene>
    <name evidence="2" type="ORF">LVIROSA_LOCUS14737</name>
</gene>
<accession>A0AAU9MT12</accession>
<protein>
    <submittedName>
        <fullName evidence="2">Uncharacterized protein</fullName>
    </submittedName>
</protein>
<proteinExistence type="predicted"/>
<organism evidence="2 3">
    <name type="scientific">Lactuca virosa</name>
    <dbReference type="NCBI Taxonomy" id="75947"/>
    <lineage>
        <taxon>Eukaryota</taxon>
        <taxon>Viridiplantae</taxon>
        <taxon>Streptophyta</taxon>
        <taxon>Embryophyta</taxon>
        <taxon>Tracheophyta</taxon>
        <taxon>Spermatophyta</taxon>
        <taxon>Magnoliopsida</taxon>
        <taxon>eudicotyledons</taxon>
        <taxon>Gunneridae</taxon>
        <taxon>Pentapetalae</taxon>
        <taxon>asterids</taxon>
        <taxon>campanulids</taxon>
        <taxon>Asterales</taxon>
        <taxon>Asteraceae</taxon>
        <taxon>Cichorioideae</taxon>
        <taxon>Cichorieae</taxon>
        <taxon>Lactucinae</taxon>
        <taxon>Lactuca</taxon>
    </lineage>
</organism>
<evidence type="ECO:0000313" key="2">
    <source>
        <dbReference type="EMBL" id="CAH1427758.1"/>
    </source>
</evidence>
<dbReference type="AlphaFoldDB" id="A0AAU9MT12"/>
<keyword evidence="1" id="KW-1133">Transmembrane helix</keyword>
<feature type="transmembrane region" description="Helical" evidence="1">
    <location>
        <begin position="16"/>
        <end position="38"/>
    </location>
</feature>
<comment type="caution">
    <text evidence="2">The sequence shown here is derived from an EMBL/GenBank/DDBJ whole genome shotgun (WGS) entry which is preliminary data.</text>
</comment>
<reference evidence="2 3" key="1">
    <citation type="submission" date="2022-01" db="EMBL/GenBank/DDBJ databases">
        <authorList>
            <person name="Xiong W."/>
            <person name="Schranz E."/>
        </authorList>
    </citation>
    <scope>NUCLEOTIDE SEQUENCE [LARGE SCALE GENOMIC DNA]</scope>
</reference>
<keyword evidence="1" id="KW-0812">Transmembrane</keyword>